<reference evidence="3" key="1">
    <citation type="journal article" date="2019" name="Int. J. Syst. Evol. Microbiol.">
        <title>The Global Catalogue of Microorganisms (GCM) 10K type strain sequencing project: providing services to taxonomists for standard genome sequencing and annotation.</title>
        <authorList>
            <consortium name="The Broad Institute Genomics Platform"/>
            <consortium name="The Broad Institute Genome Sequencing Center for Infectious Disease"/>
            <person name="Wu L."/>
            <person name="Ma J."/>
        </authorList>
    </citation>
    <scope>NUCLEOTIDE SEQUENCE [LARGE SCALE GENOMIC DNA]</scope>
    <source>
        <strain evidence="3">JCM 5052</strain>
    </source>
</reference>
<sequence>MRPGRCPVAGRIGPDGDPRPAPDFFADRRAPGFAEAGTVPTLEGPFGPSPAVERLAMLDRAIPRAISITGADRALTPLR</sequence>
<comment type="caution">
    <text evidence="2">The sequence shown here is derived from an EMBL/GenBank/DDBJ whole genome shotgun (WGS) entry which is preliminary data.</text>
</comment>
<feature type="region of interest" description="Disordered" evidence="1">
    <location>
        <begin position="1"/>
        <end position="27"/>
    </location>
</feature>
<dbReference type="Proteomes" id="UP001501576">
    <property type="component" value="Unassembled WGS sequence"/>
</dbReference>
<evidence type="ECO:0000256" key="1">
    <source>
        <dbReference type="SAM" id="MobiDB-lite"/>
    </source>
</evidence>
<name>A0ABP3PGF7_9ACTN</name>
<dbReference type="EMBL" id="BAAABZ010000083">
    <property type="protein sequence ID" value="GAA0566918.1"/>
    <property type="molecule type" value="Genomic_DNA"/>
</dbReference>
<feature type="compositionally biased region" description="Basic and acidic residues" evidence="1">
    <location>
        <begin position="14"/>
        <end position="27"/>
    </location>
</feature>
<organism evidence="2 3">
    <name type="scientific">Streptomyces mordarskii</name>
    <dbReference type="NCBI Taxonomy" id="1226758"/>
    <lineage>
        <taxon>Bacteria</taxon>
        <taxon>Bacillati</taxon>
        <taxon>Actinomycetota</taxon>
        <taxon>Actinomycetes</taxon>
        <taxon>Kitasatosporales</taxon>
        <taxon>Streptomycetaceae</taxon>
        <taxon>Streptomyces</taxon>
    </lineage>
</organism>
<protein>
    <submittedName>
        <fullName evidence="2">Uncharacterized protein</fullName>
    </submittedName>
</protein>
<evidence type="ECO:0000313" key="3">
    <source>
        <dbReference type="Proteomes" id="UP001501576"/>
    </source>
</evidence>
<proteinExistence type="predicted"/>
<gene>
    <name evidence="2" type="ORF">GCM10010390_81880</name>
</gene>
<evidence type="ECO:0000313" key="2">
    <source>
        <dbReference type="EMBL" id="GAA0566918.1"/>
    </source>
</evidence>
<accession>A0ABP3PGF7</accession>
<keyword evidence="3" id="KW-1185">Reference proteome</keyword>